<dbReference type="EMBL" id="BMZN01000001">
    <property type="protein sequence ID" value="GHC35788.1"/>
    <property type="molecule type" value="Genomic_DNA"/>
</dbReference>
<reference evidence="4" key="1">
    <citation type="journal article" date="2019" name="Int. J. Syst. Evol. Microbiol.">
        <title>The Global Catalogue of Microorganisms (GCM) 10K type strain sequencing project: providing services to taxonomists for standard genome sequencing and annotation.</title>
        <authorList>
            <consortium name="The Broad Institute Genomics Platform"/>
            <consortium name="The Broad Institute Genome Sequencing Center for Infectious Disease"/>
            <person name="Wu L."/>
            <person name="Ma J."/>
        </authorList>
    </citation>
    <scope>NUCLEOTIDE SEQUENCE [LARGE SCALE GENOMIC DNA]</scope>
    <source>
        <strain evidence="4">KCTC 42083</strain>
    </source>
</reference>
<feature type="signal peptide" evidence="1">
    <location>
        <begin position="1"/>
        <end position="27"/>
    </location>
</feature>
<protein>
    <submittedName>
        <fullName evidence="3">Aldose dehydrogenase</fullName>
    </submittedName>
</protein>
<dbReference type="InterPro" id="IPR012938">
    <property type="entry name" value="Glc/Sorbosone_DH"/>
</dbReference>
<dbReference type="InterPro" id="IPR011041">
    <property type="entry name" value="Quinoprot_gluc/sorb_DH_b-prop"/>
</dbReference>
<proteinExistence type="predicted"/>
<organism evidence="3 4">
    <name type="scientific">Alcaligenes pakistanensis</name>
    <dbReference type="NCBI Taxonomy" id="1482717"/>
    <lineage>
        <taxon>Bacteria</taxon>
        <taxon>Pseudomonadati</taxon>
        <taxon>Pseudomonadota</taxon>
        <taxon>Betaproteobacteria</taxon>
        <taxon>Burkholderiales</taxon>
        <taxon>Alcaligenaceae</taxon>
        <taxon>Alcaligenes</taxon>
    </lineage>
</organism>
<keyword evidence="1" id="KW-0732">Signal</keyword>
<keyword evidence="4" id="KW-1185">Reference proteome</keyword>
<sequence>MRIKKTFSLSSAFMAVVLGLATAIAPASGRAQSEPVPAIKGPAVTVETLISGLEHPWALAFLPNDAGILITERPGRLRVWTKENGLSEPIAGVPKVHAQSQGGLLDVALAPDFFRSRRIYLAYAERRDKQNSATTVGYGVLSSDLKRIDAFRPIFRQEPALSSGQHYGVRLAFDPGGRDLYIALGENNHPATAQQLDHLQGKVVRIRPDGMVPRDNPFRSQRDAKAEIWSYGHRNPQGMAWNPWTNDLWLAEHGPQGGDELNRIQPGANYGWPLRTHGQGYDGQPIPEASTTPITGLIEPFHYWSVSPAISGMAFYNDERVPDWQHSLFVGALKEQALIRLQFDEEDGHIIGEERLLQDLKQRIRDVRVGPDGYIYVLTDENDGQLLRIQPKP</sequence>
<accession>A0A8H9IGT0</accession>
<dbReference type="AlphaFoldDB" id="A0A8H9IGT0"/>
<dbReference type="Proteomes" id="UP000608923">
    <property type="component" value="Unassembled WGS sequence"/>
</dbReference>
<name>A0A8H9IGT0_9BURK</name>
<dbReference type="InterPro" id="IPR011042">
    <property type="entry name" value="6-blade_b-propeller_TolB-like"/>
</dbReference>
<dbReference type="SUPFAM" id="SSF50952">
    <property type="entry name" value="Soluble quinoprotein glucose dehydrogenase"/>
    <property type="match status" value="1"/>
</dbReference>
<comment type="caution">
    <text evidence="3">The sequence shown here is derived from an EMBL/GenBank/DDBJ whole genome shotgun (WGS) entry which is preliminary data.</text>
</comment>
<evidence type="ECO:0000259" key="2">
    <source>
        <dbReference type="Pfam" id="PF07995"/>
    </source>
</evidence>
<dbReference type="PANTHER" id="PTHR19328:SF75">
    <property type="entry name" value="ALDOSE SUGAR DEHYDROGENASE YLII"/>
    <property type="match status" value="1"/>
</dbReference>
<feature type="domain" description="Glucose/Sorbosone dehydrogenase" evidence="2">
    <location>
        <begin position="53"/>
        <end position="388"/>
    </location>
</feature>
<gene>
    <name evidence="3" type="ORF">GCM10010096_01030</name>
</gene>
<dbReference type="Pfam" id="PF07995">
    <property type="entry name" value="GSDH"/>
    <property type="match status" value="1"/>
</dbReference>
<dbReference type="RefSeq" id="WP_189390549.1">
    <property type="nucleotide sequence ID" value="NZ_BMZN01000001.1"/>
</dbReference>
<evidence type="ECO:0000256" key="1">
    <source>
        <dbReference type="SAM" id="SignalP"/>
    </source>
</evidence>
<feature type="chain" id="PRO_5034602163" evidence="1">
    <location>
        <begin position="28"/>
        <end position="393"/>
    </location>
</feature>
<dbReference type="Gene3D" id="2.120.10.30">
    <property type="entry name" value="TolB, C-terminal domain"/>
    <property type="match status" value="1"/>
</dbReference>
<evidence type="ECO:0000313" key="3">
    <source>
        <dbReference type="EMBL" id="GHC35788.1"/>
    </source>
</evidence>
<evidence type="ECO:0000313" key="4">
    <source>
        <dbReference type="Proteomes" id="UP000608923"/>
    </source>
</evidence>
<dbReference type="PANTHER" id="PTHR19328">
    <property type="entry name" value="HEDGEHOG-INTERACTING PROTEIN"/>
    <property type="match status" value="1"/>
</dbReference>